<dbReference type="PROSITE" id="PS00356">
    <property type="entry name" value="HTH_LACI_1"/>
    <property type="match status" value="1"/>
</dbReference>
<evidence type="ECO:0000256" key="2">
    <source>
        <dbReference type="ARBA" id="ARBA00023015"/>
    </source>
</evidence>
<reference evidence="7 8" key="1">
    <citation type="submission" date="2023-02" db="EMBL/GenBank/DDBJ databases">
        <title>Dictyobacter halimunensis sp. nov., a new member of the class Ktedonobacteria from forest soil in a geothermal area.</title>
        <authorList>
            <person name="Rachmania M.K."/>
            <person name="Ningsih F."/>
            <person name="Sakai Y."/>
            <person name="Yabe S."/>
            <person name="Yokota A."/>
            <person name="Sjamsuridzal W."/>
        </authorList>
    </citation>
    <scope>NUCLEOTIDE SEQUENCE [LARGE SCALE GENOMIC DNA]</scope>
    <source>
        <strain evidence="7 8">S3.2.2.5</strain>
    </source>
</reference>
<evidence type="ECO:0000256" key="3">
    <source>
        <dbReference type="ARBA" id="ARBA00023125"/>
    </source>
</evidence>
<feature type="compositionally biased region" description="Polar residues" evidence="5">
    <location>
        <begin position="346"/>
        <end position="362"/>
    </location>
</feature>
<evidence type="ECO:0000256" key="1">
    <source>
        <dbReference type="ARBA" id="ARBA00022491"/>
    </source>
</evidence>
<dbReference type="InterPro" id="IPR001761">
    <property type="entry name" value="Peripla_BP/Lac1_sug-bd_dom"/>
</dbReference>
<dbReference type="SUPFAM" id="SSF47413">
    <property type="entry name" value="lambda repressor-like DNA-binding domains"/>
    <property type="match status" value="1"/>
</dbReference>
<sequence length="382" mass="41808">MTDRRRAEESHEPRAITIHDVAKKAGVSIATVSRVLNGAATVDPALAERVHAAAIHLKYQPSRAARILAGRSSVLVGLLVTDMQNPFFLDLIRGVEEVLQQQGYLLVVCNTFEDAQKEAQYLEVLAAEPVAGVIIAPTQGRIAVLDDLKERNIPVVAVDRQLDDRSTDCVLIDNAAAAREAVAHLIANGYRRIGMIGGPKSVTNANERVLGYRQALQEAGIPREAALEQRGSMIAPDAGIRLTNKLLDLDPPVDAIFTANNRLTMGALRAIHARQKHIPDDIGLVGFDELYWSVPELVSITTVIQSAYDIGSTAASRLIQRLQKPDAPRQEIILQHQLVVRDSSRPRISTPDSSQQIPVHQSRNSRKEEARDEQLQNVSSEG</sequence>
<dbReference type="Pfam" id="PF00532">
    <property type="entry name" value="Peripla_BP_1"/>
    <property type="match status" value="1"/>
</dbReference>
<accession>A0ABQ6FMM8</accession>
<dbReference type="SUPFAM" id="SSF53822">
    <property type="entry name" value="Periplasmic binding protein-like I"/>
    <property type="match status" value="1"/>
</dbReference>
<dbReference type="InterPro" id="IPR028082">
    <property type="entry name" value="Peripla_BP_I"/>
</dbReference>
<keyword evidence="8" id="KW-1185">Reference proteome</keyword>
<protein>
    <submittedName>
        <fullName evidence="7">LacI family transcriptional regulator</fullName>
    </submittedName>
</protein>
<name>A0ABQ6FMM8_9CHLR</name>
<feature type="domain" description="HTH lacI-type" evidence="6">
    <location>
        <begin position="16"/>
        <end position="70"/>
    </location>
</feature>
<dbReference type="SMART" id="SM00354">
    <property type="entry name" value="HTH_LACI"/>
    <property type="match status" value="1"/>
</dbReference>
<gene>
    <name evidence="7" type="primary">lacI_2</name>
    <name evidence="7" type="ORF">KDH_06670</name>
</gene>
<keyword evidence="3" id="KW-0238">DNA-binding</keyword>
<keyword evidence="4" id="KW-0804">Transcription</keyword>
<dbReference type="PANTHER" id="PTHR30146:SF148">
    <property type="entry name" value="HTH-TYPE TRANSCRIPTIONAL REPRESSOR PURR-RELATED"/>
    <property type="match status" value="1"/>
</dbReference>
<dbReference type="InterPro" id="IPR010982">
    <property type="entry name" value="Lambda_DNA-bd_dom_sf"/>
</dbReference>
<organism evidence="7 8">
    <name type="scientific">Dictyobacter halimunensis</name>
    <dbReference type="NCBI Taxonomy" id="3026934"/>
    <lineage>
        <taxon>Bacteria</taxon>
        <taxon>Bacillati</taxon>
        <taxon>Chloroflexota</taxon>
        <taxon>Ktedonobacteria</taxon>
        <taxon>Ktedonobacterales</taxon>
        <taxon>Dictyobacteraceae</taxon>
        <taxon>Dictyobacter</taxon>
    </lineage>
</organism>
<dbReference type="RefSeq" id="WP_338247528.1">
    <property type="nucleotide sequence ID" value="NZ_BSRI01000001.1"/>
</dbReference>
<dbReference type="Proteomes" id="UP001344906">
    <property type="component" value="Unassembled WGS sequence"/>
</dbReference>
<dbReference type="PROSITE" id="PS50932">
    <property type="entry name" value="HTH_LACI_2"/>
    <property type="match status" value="1"/>
</dbReference>
<dbReference type="EMBL" id="BSRI01000001">
    <property type="protein sequence ID" value="GLV53816.1"/>
    <property type="molecule type" value="Genomic_DNA"/>
</dbReference>
<dbReference type="Gene3D" id="3.40.50.2300">
    <property type="match status" value="2"/>
</dbReference>
<comment type="caution">
    <text evidence="7">The sequence shown here is derived from an EMBL/GenBank/DDBJ whole genome shotgun (WGS) entry which is preliminary data.</text>
</comment>
<evidence type="ECO:0000256" key="4">
    <source>
        <dbReference type="ARBA" id="ARBA00023163"/>
    </source>
</evidence>
<dbReference type="PRINTS" id="PR00036">
    <property type="entry name" value="HTHLACI"/>
</dbReference>
<feature type="compositionally biased region" description="Basic and acidic residues" evidence="5">
    <location>
        <begin position="365"/>
        <end position="374"/>
    </location>
</feature>
<dbReference type="Pfam" id="PF00356">
    <property type="entry name" value="LacI"/>
    <property type="match status" value="1"/>
</dbReference>
<evidence type="ECO:0000256" key="5">
    <source>
        <dbReference type="SAM" id="MobiDB-lite"/>
    </source>
</evidence>
<proteinExistence type="predicted"/>
<dbReference type="Gene3D" id="1.10.260.40">
    <property type="entry name" value="lambda repressor-like DNA-binding domains"/>
    <property type="match status" value="1"/>
</dbReference>
<dbReference type="PANTHER" id="PTHR30146">
    <property type="entry name" value="LACI-RELATED TRANSCRIPTIONAL REPRESSOR"/>
    <property type="match status" value="1"/>
</dbReference>
<evidence type="ECO:0000313" key="7">
    <source>
        <dbReference type="EMBL" id="GLV53816.1"/>
    </source>
</evidence>
<dbReference type="CDD" id="cd06267">
    <property type="entry name" value="PBP1_LacI_sugar_binding-like"/>
    <property type="match status" value="1"/>
</dbReference>
<keyword evidence="1" id="KW-0678">Repressor</keyword>
<feature type="region of interest" description="Disordered" evidence="5">
    <location>
        <begin position="343"/>
        <end position="382"/>
    </location>
</feature>
<dbReference type="CDD" id="cd01392">
    <property type="entry name" value="HTH_LacI"/>
    <property type="match status" value="1"/>
</dbReference>
<evidence type="ECO:0000313" key="8">
    <source>
        <dbReference type="Proteomes" id="UP001344906"/>
    </source>
</evidence>
<evidence type="ECO:0000259" key="6">
    <source>
        <dbReference type="PROSITE" id="PS50932"/>
    </source>
</evidence>
<keyword evidence="2" id="KW-0805">Transcription regulation</keyword>
<dbReference type="InterPro" id="IPR000843">
    <property type="entry name" value="HTH_LacI"/>
</dbReference>